<dbReference type="EMBL" id="JBHSKD010000018">
    <property type="protein sequence ID" value="MFC5178018.1"/>
    <property type="molecule type" value="Genomic_DNA"/>
</dbReference>
<keyword evidence="1" id="KW-0472">Membrane</keyword>
<name>A0ABW0BLA3_9ACTN</name>
<keyword evidence="1" id="KW-1133">Transmembrane helix</keyword>
<dbReference type="Pfam" id="PF12277">
    <property type="entry name" value="DUF3618"/>
    <property type="match status" value="1"/>
</dbReference>
<keyword evidence="1" id="KW-0812">Transmembrane</keyword>
<protein>
    <submittedName>
        <fullName evidence="2">DUF3618 domain-containing protein</fullName>
    </submittedName>
</protein>
<accession>A0ABW0BLA3</accession>
<sequence>MSHTRNGTTPSTPEELEADIARQRDELADTVDALHHKLDVKSRAQDKVADLRARATTDTGKPRPAAVAVAVGVVALAVGGLVLRRRRA</sequence>
<evidence type="ECO:0000256" key="1">
    <source>
        <dbReference type="SAM" id="Phobius"/>
    </source>
</evidence>
<reference evidence="3" key="1">
    <citation type="journal article" date="2019" name="Int. J. Syst. Evol. Microbiol.">
        <title>The Global Catalogue of Microorganisms (GCM) 10K type strain sequencing project: providing services to taxonomists for standard genome sequencing and annotation.</title>
        <authorList>
            <consortium name="The Broad Institute Genomics Platform"/>
            <consortium name="The Broad Institute Genome Sequencing Center for Infectious Disease"/>
            <person name="Wu L."/>
            <person name="Ma J."/>
        </authorList>
    </citation>
    <scope>NUCLEOTIDE SEQUENCE [LARGE SCALE GENOMIC DNA]</scope>
    <source>
        <strain evidence="3">DFY41</strain>
    </source>
</reference>
<gene>
    <name evidence="2" type="ORF">ACFPGP_15150</name>
</gene>
<organism evidence="2 3">
    <name type="scientific">Nocardioides taihuensis</name>
    <dbReference type="NCBI Taxonomy" id="1835606"/>
    <lineage>
        <taxon>Bacteria</taxon>
        <taxon>Bacillati</taxon>
        <taxon>Actinomycetota</taxon>
        <taxon>Actinomycetes</taxon>
        <taxon>Propionibacteriales</taxon>
        <taxon>Nocardioidaceae</taxon>
        <taxon>Nocardioides</taxon>
    </lineage>
</organism>
<dbReference type="InterPro" id="IPR022062">
    <property type="entry name" value="DUF3618"/>
</dbReference>
<dbReference type="NCBIfam" id="TIGR01167">
    <property type="entry name" value="LPXTG_anchor"/>
    <property type="match status" value="1"/>
</dbReference>
<feature type="transmembrane region" description="Helical" evidence="1">
    <location>
        <begin position="65"/>
        <end position="83"/>
    </location>
</feature>
<proteinExistence type="predicted"/>
<comment type="caution">
    <text evidence="2">The sequence shown here is derived from an EMBL/GenBank/DDBJ whole genome shotgun (WGS) entry which is preliminary data.</text>
</comment>
<evidence type="ECO:0000313" key="2">
    <source>
        <dbReference type="EMBL" id="MFC5178018.1"/>
    </source>
</evidence>
<evidence type="ECO:0000313" key="3">
    <source>
        <dbReference type="Proteomes" id="UP001596087"/>
    </source>
</evidence>
<keyword evidence="3" id="KW-1185">Reference proteome</keyword>
<dbReference type="RefSeq" id="WP_378591509.1">
    <property type="nucleotide sequence ID" value="NZ_JBHSKD010000018.1"/>
</dbReference>
<dbReference type="Proteomes" id="UP001596087">
    <property type="component" value="Unassembled WGS sequence"/>
</dbReference>